<sequence>MRTECPEGQWFILDRDTLEASCQPLPCPEQEVLFDGKCVPRDDASLCPEGMVVLINEYGDASCDCAVKNLYWPTHDRCYPAFRKGPCNAGDYLTVGEEGVRCTENVCFRDGAVLWPATRRCHRLQDATDSPCALGRLDVNPDTIELECVETEPFAIFDLPVVRCSKGSKLDYGGRCKRELYQKFRSEAAAKAEGLVPAILGRWLDGILRA</sequence>
<comment type="caution">
    <text evidence="2">The sequence shown here is derived from an EMBL/GenBank/DDBJ whole genome shotgun (WGS) entry which is preliminary data.</text>
</comment>
<proteinExistence type="predicted"/>
<dbReference type="OrthoDB" id="6347202at2759"/>
<dbReference type="Pfam" id="PF16033">
    <property type="entry name" value="DUF4789"/>
    <property type="match status" value="1"/>
</dbReference>
<dbReference type="PANTHER" id="PTHR21177">
    <property type="entry name" value="IP06524P-RELATED"/>
    <property type="match status" value="1"/>
</dbReference>
<keyword evidence="3" id="KW-1185">Reference proteome</keyword>
<evidence type="ECO:0000259" key="1">
    <source>
        <dbReference type="Pfam" id="PF16033"/>
    </source>
</evidence>
<evidence type="ECO:0000313" key="2">
    <source>
        <dbReference type="EMBL" id="KAF0305988.1"/>
    </source>
</evidence>
<evidence type="ECO:0000313" key="3">
    <source>
        <dbReference type="Proteomes" id="UP000440578"/>
    </source>
</evidence>
<accession>A0A6A4WUN9</accession>
<reference evidence="2 3" key="1">
    <citation type="submission" date="2019-07" db="EMBL/GenBank/DDBJ databases">
        <title>Draft genome assembly of a fouling barnacle, Amphibalanus amphitrite (Darwin, 1854): The first reference genome for Thecostraca.</title>
        <authorList>
            <person name="Kim W."/>
        </authorList>
    </citation>
    <scope>NUCLEOTIDE SEQUENCE [LARGE SCALE GENOMIC DNA]</scope>
    <source>
        <strain evidence="2">SNU_AA5</strain>
        <tissue evidence="2">Soma without cirri and trophi</tissue>
    </source>
</reference>
<dbReference type="InterPro" id="IPR031993">
    <property type="entry name" value="DUF4789"/>
</dbReference>
<organism evidence="2 3">
    <name type="scientific">Amphibalanus amphitrite</name>
    <name type="common">Striped barnacle</name>
    <name type="synonym">Balanus amphitrite</name>
    <dbReference type="NCBI Taxonomy" id="1232801"/>
    <lineage>
        <taxon>Eukaryota</taxon>
        <taxon>Metazoa</taxon>
        <taxon>Ecdysozoa</taxon>
        <taxon>Arthropoda</taxon>
        <taxon>Crustacea</taxon>
        <taxon>Multicrustacea</taxon>
        <taxon>Cirripedia</taxon>
        <taxon>Thoracica</taxon>
        <taxon>Thoracicalcarea</taxon>
        <taxon>Balanomorpha</taxon>
        <taxon>Balanoidea</taxon>
        <taxon>Balanidae</taxon>
        <taxon>Amphibalaninae</taxon>
        <taxon>Amphibalanus</taxon>
    </lineage>
</organism>
<protein>
    <recommendedName>
        <fullName evidence="1">DUF4789 domain-containing protein</fullName>
    </recommendedName>
</protein>
<feature type="domain" description="DUF4789" evidence="1">
    <location>
        <begin position="47"/>
        <end position="125"/>
    </location>
</feature>
<dbReference type="EMBL" id="VIIS01000705">
    <property type="protein sequence ID" value="KAF0305988.1"/>
    <property type="molecule type" value="Genomic_DNA"/>
</dbReference>
<name>A0A6A4WUN9_AMPAM</name>
<dbReference type="AlphaFoldDB" id="A0A6A4WUN9"/>
<dbReference type="PANTHER" id="PTHR21177:SF4">
    <property type="entry name" value="IP06524P"/>
    <property type="match status" value="1"/>
</dbReference>
<gene>
    <name evidence="2" type="ORF">FJT64_022469</name>
</gene>
<dbReference type="Proteomes" id="UP000440578">
    <property type="component" value="Unassembled WGS sequence"/>
</dbReference>